<keyword evidence="19" id="KW-1185">Reference proteome</keyword>
<feature type="binding site" description="axial binding residue" evidence="15">
    <location>
        <position position="332"/>
    </location>
    <ligand>
        <name>heme</name>
        <dbReference type="ChEBI" id="CHEBI:30413"/>
        <label>5</label>
    </ligand>
    <ligandPart>
        <name>Fe</name>
        <dbReference type="ChEBI" id="CHEBI:18248"/>
    </ligandPart>
</feature>
<dbReference type="GO" id="GO:0005506">
    <property type="term" value="F:iron ion binding"/>
    <property type="evidence" value="ECO:0007669"/>
    <property type="project" value="UniProtKB-UniRule"/>
</dbReference>
<feature type="binding site" description="axial binding residue" evidence="15">
    <location>
        <position position="84"/>
    </location>
    <ligand>
        <name>heme</name>
        <dbReference type="ChEBI" id="CHEBI:30413"/>
        <label>2</label>
    </ligand>
    <ligandPart>
        <name>Fe</name>
        <dbReference type="ChEBI" id="CHEBI:18248"/>
    </ligandPart>
</feature>
<keyword evidence="3 13" id="KW-0813">Transport</keyword>
<keyword evidence="10 16" id="KW-1133">Transmembrane helix</keyword>
<keyword evidence="5 13" id="KW-0997">Cell inner membrane</keyword>
<dbReference type="Proteomes" id="UP000294841">
    <property type="component" value="Unassembled WGS sequence"/>
</dbReference>
<accession>A0A4R2MX44</accession>
<dbReference type="InterPro" id="IPR036280">
    <property type="entry name" value="Multihaem_cyt_sf"/>
</dbReference>
<dbReference type="Pfam" id="PF03264">
    <property type="entry name" value="Cytochrom_NNT"/>
    <property type="match status" value="1"/>
</dbReference>
<evidence type="ECO:0000313" key="19">
    <source>
        <dbReference type="Proteomes" id="UP000294841"/>
    </source>
</evidence>
<keyword evidence="7 16" id="KW-0812">Transmembrane</keyword>
<dbReference type="GO" id="GO:0020037">
    <property type="term" value="F:heme binding"/>
    <property type="evidence" value="ECO:0007669"/>
    <property type="project" value="UniProtKB-UniRule"/>
</dbReference>
<evidence type="ECO:0000256" key="12">
    <source>
        <dbReference type="ARBA" id="ARBA00023136"/>
    </source>
</evidence>
<keyword evidence="12 13" id="KW-0472">Membrane</keyword>
<organism evidence="18 19">
    <name type="scientific">Bisgaardia hudsonensis</name>
    <dbReference type="NCBI Taxonomy" id="109472"/>
    <lineage>
        <taxon>Bacteria</taxon>
        <taxon>Pseudomonadati</taxon>
        <taxon>Pseudomonadota</taxon>
        <taxon>Gammaproteobacteria</taxon>
        <taxon>Pasteurellales</taxon>
        <taxon>Pasteurellaceae</taxon>
        <taxon>Bisgaardia</taxon>
    </lineage>
</organism>
<gene>
    <name evidence="18" type="ORF">EV697_10725</name>
</gene>
<dbReference type="GO" id="GO:0009055">
    <property type="term" value="F:electron transfer activity"/>
    <property type="evidence" value="ECO:0007669"/>
    <property type="project" value="UniProtKB-UniRule"/>
</dbReference>
<feature type="binding site" description="covalent" evidence="14">
    <location>
        <position position="143"/>
    </location>
    <ligand>
        <name>heme</name>
        <dbReference type="ChEBI" id="CHEBI:30413"/>
        <label>3</label>
    </ligand>
</feature>
<sequence length="380" mass="42931">MKIINSLKSFFFKPSAKFGLGVLLVLGAMIGVIAWIVFNTVLDETSKEEFCVSCHSMQQPLSELKETAHWSNKMGVAAECADCHLPHGKLDKYIRKIEAIKEIFAEASGKIDTKEKFEEHRLEMAEREWARMSANGSQECKGCHSYDRMKFDEMSPAARQAMIPAAKTDQSCIDCHKGIAHHLPKMTKEVSSVETLTEGKQYYLKAKTDIFLDEALTDNIGYIETAVPLTFIKSNDKGDLVELVAWRKGRGLSRILSHAAGKNISEAVLTKEFVKTKPKFEVIETVSDEMTGLDWKHIKLQVWIAKSQLVEDVAPIWANMESIYKTQCSTCHKQPDIAHFDSNAWIGQFKGMIGFTSMDEQTGKEVLRYLQLHSSDFKQH</sequence>
<feature type="domain" description="NapC/NirT cytochrome c N-terminal" evidence="17">
    <location>
        <begin position="14"/>
        <end position="186"/>
    </location>
</feature>
<evidence type="ECO:0000313" key="18">
    <source>
        <dbReference type="EMBL" id="TCP11474.1"/>
    </source>
</evidence>
<evidence type="ECO:0000256" key="13">
    <source>
        <dbReference type="PIRNR" id="PIRNR000014"/>
    </source>
</evidence>
<feature type="binding site" description="axial binding residue" evidence="15">
    <location>
        <position position="144"/>
    </location>
    <ligand>
        <name>heme</name>
        <dbReference type="ChEBI" id="CHEBI:30413"/>
        <label>3</label>
    </ligand>
    <ligandPart>
        <name>Fe</name>
        <dbReference type="ChEBI" id="CHEBI:18248"/>
    </ligandPart>
</feature>
<evidence type="ECO:0000256" key="14">
    <source>
        <dbReference type="PIRSR" id="PIRSR000014-1"/>
    </source>
</evidence>
<evidence type="ECO:0000256" key="9">
    <source>
        <dbReference type="ARBA" id="ARBA00022982"/>
    </source>
</evidence>
<proteinExistence type="inferred from homology"/>
<feature type="binding site" description="covalent" evidence="14">
    <location>
        <position position="83"/>
    </location>
    <ligand>
        <name>heme</name>
        <dbReference type="ChEBI" id="CHEBI:30413"/>
        <label>2</label>
    </ligand>
</feature>
<feature type="binding site" description="covalent" evidence="14">
    <location>
        <position position="140"/>
    </location>
    <ligand>
        <name>heme</name>
        <dbReference type="ChEBI" id="CHEBI:30413"/>
        <label>3</label>
    </ligand>
</feature>
<evidence type="ECO:0000256" key="11">
    <source>
        <dbReference type="ARBA" id="ARBA00023004"/>
    </source>
</evidence>
<protein>
    <recommendedName>
        <fullName evidence="13">Cytochrome c-type protein</fullName>
    </recommendedName>
</protein>
<name>A0A4R2MX44_9PAST</name>
<comment type="caution">
    <text evidence="18">The sequence shown here is derived from an EMBL/GenBank/DDBJ whole genome shotgun (WGS) entry which is preliminary data.</text>
</comment>
<dbReference type="PANTHER" id="PTHR30333">
    <property type="entry name" value="CYTOCHROME C-TYPE PROTEIN"/>
    <property type="match status" value="1"/>
</dbReference>
<dbReference type="InterPro" id="IPR051174">
    <property type="entry name" value="Cytochrome_c-type_ET"/>
</dbReference>
<dbReference type="Gene3D" id="1.10.3820.10">
    <property type="entry name" value="Di-heme elbow motif domain"/>
    <property type="match status" value="1"/>
</dbReference>
<comment type="PTM">
    <text evidence="14">Binds 5 heme groups per subunit.</text>
</comment>
<dbReference type="PIRSF" id="PIRSF000014">
    <property type="entry name" value="4_hem_cytch_TorC"/>
    <property type="match status" value="1"/>
</dbReference>
<evidence type="ECO:0000256" key="16">
    <source>
        <dbReference type="SAM" id="Phobius"/>
    </source>
</evidence>
<dbReference type="InterPro" id="IPR009154">
    <property type="entry name" value="Membr-bd_4haem_cyt_TorC"/>
</dbReference>
<evidence type="ECO:0000256" key="3">
    <source>
        <dbReference type="ARBA" id="ARBA00022448"/>
    </source>
</evidence>
<dbReference type="NCBIfam" id="TIGR02162">
    <property type="entry name" value="torC"/>
    <property type="match status" value="1"/>
</dbReference>
<evidence type="ECO:0000256" key="4">
    <source>
        <dbReference type="ARBA" id="ARBA00022475"/>
    </source>
</evidence>
<evidence type="ECO:0000256" key="15">
    <source>
        <dbReference type="PIRSR" id="PIRSR000014-2"/>
    </source>
</evidence>
<keyword evidence="4 13" id="KW-1003">Cell membrane</keyword>
<comment type="similarity">
    <text evidence="2 13">Belongs to the TorC/TorY family.</text>
</comment>
<feature type="binding site" description="axial binding residue" evidence="15">
    <location>
        <position position="176"/>
    </location>
    <ligand>
        <name>heme</name>
        <dbReference type="ChEBI" id="CHEBI:30413"/>
        <label>4</label>
    </ligand>
    <ligandPart>
        <name>Fe</name>
        <dbReference type="ChEBI" id="CHEBI:18248"/>
    </ligandPart>
</feature>
<dbReference type="SUPFAM" id="SSF48695">
    <property type="entry name" value="Multiheme cytochromes"/>
    <property type="match status" value="1"/>
</dbReference>
<evidence type="ECO:0000256" key="1">
    <source>
        <dbReference type="ARBA" id="ARBA00004249"/>
    </source>
</evidence>
<dbReference type="EMBL" id="SLXI01000007">
    <property type="protein sequence ID" value="TCP11474.1"/>
    <property type="molecule type" value="Genomic_DNA"/>
</dbReference>
<evidence type="ECO:0000256" key="10">
    <source>
        <dbReference type="ARBA" id="ARBA00022989"/>
    </source>
</evidence>
<dbReference type="InterPro" id="IPR005126">
    <property type="entry name" value="NapC/NirT_cyt_c_N"/>
</dbReference>
<evidence type="ECO:0000256" key="8">
    <source>
        <dbReference type="ARBA" id="ARBA00022723"/>
    </source>
</evidence>
<dbReference type="GO" id="GO:0005886">
    <property type="term" value="C:plasma membrane"/>
    <property type="evidence" value="ECO:0007669"/>
    <property type="project" value="UniProtKB-SubCell"/>
</dbReference>
<feature type="transmembrane region" description="Helical" evidence="16">
    <location>
        <begin position="20"/>
        <end position="38"/>
    </location>
</feature>
<evidence type="ECO:0000256" key="6">
    <source>
        <dbReference type="ARBA" id="ARBA00022617"/>
    </source>
</evidence>
<evidence type="ECO:0000256" key="7">
    <source>
        <dbReference type="ARBA" id="ARBA00022692"/>
    </source>
</evidence>
<dbReference type="RefSeq" id="WP_132024749.1">
    <property type="nucleotide sequence ID" value="NZ_CP016605.1"/>
</dbReference>
<comment type="subcellular location">
    <subcellularLocation>
        <location evidence="1">Cell inner membrane</location>
        <topology evidence="1">Single-pass type II membrane protein</topology>
    </subcellularLocation>
</comment>
<keyword evidence="11 13" id="KW-0408">Iron</keyword>
<feature type="binding site" description="covalent" evidence="14">
    <location>
        <position position="51"/>
    </location>
    <ligand>
        <name>heme</name>
        <dbReference type="ChEBI" id="CHEBI:30413"/>
        <label>1</label>
    </ligand>
</feature>
<feature type="binding site" description="axial binding residue" evidence="15">
    <location>
        <position position="55"/>
    </location>
    <ligand>
        <name>heme</name>
        <dbReference type="ChEBI" id="CHEBI:30413"/>
        <label>1</label>
    </ligand>
    <ligandPart>
        <name>Fe</name>
        <dbReference type="ChEBI" id="CHEBI:18248"/>
    </ligandPart>
</feature>
<dbReference type="GO" id="GO:0009276">
    <property type="term" value="C:Gram-negative-bacterium-type cell wall"/>
    <property type="evidence" value="ECO:0007669"/>
    <property type="project" value="UniProtKB-UniRule"/>
</dbReference>
<evidence type="ECO:0000259" key="17">
    <source>
        <dbReference type="Pfam" id="PF03264"/>
    </source>
</evidence>
<feature type="binding site" description="covalent" evidence="14">
    <location>
        <position position="331"/>
    </location>
    <ligand>
        <name>heme</name>
        <dbReference type="ChEBI" id="CHEBI:30413"/>
        <label>5</label>
    </ligand>
</feature>
<dbReference type="OrthoDB" id="9782159at2"/>
<evidence type="ECO:0000256" key="2">
    <source>
        <dbReference type="ARBA" id="ARBA00006417"/>
    </source>
</evidence>
<keyword evidence="8 13" id="KW-0479">Metal-binding</keyword>
<feature type="binding site" description="covalent" evidence="14">
    <location>
        <position position="328"/>
    </location>
    <ligand>
        <name>heme</name>
        <dbReference type="ChEBI" id="CHEBI:30413"/>
        <label>5</label>
    </ligand>
</feature>
<feature type="binding site" description="covalent" evidence="14">
    <location>
        <position position="172"/>
    </location>
    <ligand>
        <name>heme</name>
        <dbReference type="ChEBI" id="CHEBI:30413"/>
        <label>4</label>
    </ligand>
</feature>
<dbReference type="GO" id="GO:0009061">
    <property type="term" value="P:anaerobic respiration"/>
    <property type="evidence" value="ECO:0007669"/>
    <property type="project" value="TreeGrafter"/>
</dbReference>
<evidence type="ECO:0000256" key="5">
    <source>
        <dbReference type="ARBA" id="ARBA00022519"/>
    </source>
</evidence>
<feature type="binding site" description="covalent" evidence="14">
    <location>
        <position position="80"/>
    </location>
    <ligand>
        <name>heme</name>
        <dbReference type="ChEBI" id="CHEBI:30413"/>
        <label>2</label>
    </ligand>
</feature>
<keyword evidence="9 13" id="KW-0249">Electron transport</keyword>
<keyword evidence="6 13" id="KW-0349">Heme</keyword>
<feature type="binding site" description="covalent" evidence="14">
    <location>
        <position position="175"/>
    </location>
    <ligand>
        <name>heme</name>
        <dbReference type="ChEBI" id="CHEBI:30413"/>
        <label>4</label>
    </ligand>
</feature>
<dbReference type="PANTHER" id="PTHR30333:SF3">
    <property type="entry name" value="CYTOCHROME C-TYPE PROTEIN TORY"/>
    <property type="match status" value="1"/>
</dbReference>
<reference evidence="18 19" key="1">
    <citation type="submission" date="2019-03" db="EMBL/GenBank/DDBJ databases">
        <title>Genomic Encyclopedia of Type Strains, Phase IV (KMG-IV): sequencing the most valuable type-strain genomes for metagenomic binning, comparative biology and taxonomic classification.</title>
        <authorList>
            <person name="Goeker M."/>
        </authorList>
    </citation>
    <scope>NUCLEOTIDE SEQUENCE [LARGE SCALE GENOMIC DNA]</scope>
    <source>
        <strain evidence="18 19">DSM 28231</strain>
    </source>
</reference>
<dbReference type="AlphaFoldDB" id="A0A4R2MX44"/>
<dbReference type="InterPro" id="IPR038266">
    <property type="entry name" value="NapC/NirT_cytc_sf"/>
</dbReference>
<dbReference type="FunFam" id="1.10.3820.10:FF:000001">
    <property type="entry name" value="Cytochrome c-type protein"/>
    <property type="match status" value="1"/>
</dbReference>
<feature type="binding site" description="covalent" evidence="14">
    <location>
        <position position="54"/>
    </location>
    <ligand>
        <name>heme</name>
        <dbReference type="ChEBI" id="CHEBI:30413"/>
        <label>1</label>
    </ligand>
</feature>